<organism evidence="7 8">
    <name type="scientific">Acinetobacter kookii</name>
    <dbReference type="NCBI Taxonomy" id="1226327"/>
    <lineage>
        <taxon>Bacteria</taxon>
        <taxon>Pseudomonadati</taxon>
        <taxon>Pseudomonadota</taxon>
        <taxon>Gammaproteobacteria</taxon>
        <taxon>Moraxellales</taxon>
        <taxon>Moraxellaceae</taxon>
        <taxon>Acinetobacter</taxon>
    </lineage>
</organism>
<proteinExistence type="predicted"/>
<name>A0A1G6KNL1_9GAMM</name>
<feature type="transmembrane region" description="Helical" evidence="6">
    <location>
        <begin position="321"/>
        <end position="345"/>
    </location>
</feature>
<dbReference type="GO" id="GO:0008521">
    <property type="term" value="F:acetyl-CoA transmembrane transporter activity"/>
    <property type="evidence" value="ECO:0007669"/>
    <property type="project" value="InterPro"/>
</dbReference>
<dbReference type="GO" id="GO:0035348">
    <property type="term" value="P:acetyl-CoA transmembrane transport"/>
    <property type="evidence" value="ECO:0007669"/>
    <property type="project" value="InterPro"/>
</dbReference>
<feature type="transmembrane region" description="Helical" evidence="6">
    <location>
        <begin position="223"/>
        <end position="243"/>
    </location>
</feature>
<dbReference type="PANTHER" id="PTHR12778:SF10">
    <property type="entry name" value="MAJOR FACILITATOR SUPERFAMILY DOMAIN-CONTAINING PROTEIN 3"/>
    <property type="match status" value="1"/>
</dbReference>
<evidence type="ECO:0000313" key="8">
    <source>
        <dbReference type="Proteomes" id="UP000243468"/>
    </source>
</evidence>
<dbReference type="InterPro" id="IPR036259">
    <property type="entry name" value="MFS_trans_sf"/>
</dbReference>
<dbReference type="AlphaFoldDB" id="A0A1G6KNL1"/>
<dbReference type="Gene3D" id="1.20.1250.20">
    <property type="entry name" value="MFS general substrate transporter like domains"/>
    <property type="match status" value="1"/>
</dbReference>
<dbReference type="InterPro" id="IPR004752">
    <property type="entry name" value="AmpG_permease/AT-1"/>
</dbReference>
<accession>A0A1G6KNL1</accession>
<comment type="subcellular location">
    <subcellularLocation>
        <location evidence="1">Membrane</location>
        <topology evidence="1">Multi-pass membrane protein</topology>
    </subcellularLocation>
</comment>
<dbReference type="SUPFAM" id="SSF103473">
    <property type="entry name" value="MFS general substrate transporter"/>
    <property type="match status" value="1"/>
</dbReference>
<dbReference type="CDD" id="cd17485">
    <property type="entry name" value="MFS_MFSD3"/>
    <property type="match status" value="1"/>
</dbReference>
<feature type="transmembrane region" description="Helical" evidence="6">
    <location>
        <begin position="7"/>
        <end position="33"/>
    </location>
</feature>
<evidence type="ECO:0000256" key="2">
    <source>
        <dbReference type="ARBA" id="ARBA00022448"/>
    </source>
</evidence>
<feature type="transmembrane region" description="Helical" evidence="6">
    <location>
        <begin position="255"/>
        <end position="277"/>
    </location>
</feature>
<dbReference type="EMBL" id="FMYO01000005">
    <property type="protein sequence ID" value="SDC32574.1"/>
    <property type="molecule type" value="Genomic_DNA"/>
</dbReference>
<feature type="transmembrane region" description="Helical" evidence="6">
    <location>
        <begin position="357"/>
        <end position="378"/>
    </location>
</feature>
<sequence>MPSTRNIYLLLFSLYWAQGLPVGFMTHALPVILRAQGVSLAHIGGFGLLMLPWSIKIFWAPWVDRFGHYRSWIIPTQLLSVLVLAGLSFLPIQALNQPEYLLVFFIALLSMNLVGATQDIATDGLAVNLLNSQQQHWGNTFQVIGSRLGFIVGGGAILWALDWLDWQSTFLILAGLVLLNTLPILWLKEPQRLKHTPSSTQAETFRWQKIKDYLTYFYQEQSLAAWFTVLITFKIADGLAGPLLKPLMVDLGLTFSQIGIYVTMLGAVAALIGAGLAGFSLKYVSREHALVGFSILKIFSLAAYAWLALQYEAQGPIETWLIYLINAAEDMISAMLLVVMLTLVMQYSRKHLAGTDFTFQVALMATVSGGLYSLSGIFADRLGYGNYLIIITLIAILCLWTIFRWIKYFKQCNKNLTNQ</sequence>
<evidence type="ECO:0000256" key="6">
    <source>
        <dbReference type="SAM" id="Phobius"/>
    </source>
</evidence>
<dbReference type="PANTHER" id="PTHR12778">
    <property type="entry name" value="SOLUTE CARRIER FAMILY 33 ACETYL-COA TRANSPORTER -RELATED"/>
    <property type="match status" value="1"/>
</dbReference>
<reference evidence="8" key="1">
    <citation type="submission" date="2016-09" db="EMBL/GenBank/DDBJ databases">
        <authorList>
            <person name="Varghese N."/>
            <person name="Submissions S."/>
        </authorList>
    </citation>
    <scope>NUCLEOTIDE SEQUENCE [LARGE SCALE GENOMIC DNA]</scope>
    <source>
        <strain evidence="8">ANC 4667</strain>
    </source>
</reference>
<feature type="transmembrane region" description="Helical" evidence="6">
    <location>
        <begin position="289"/>
        <end position="309"/>
    </location>
</feature>
<keyword evidence="5 6" id="KW-0472">Membrane</keyword>
<evidence type="ECO:0000313" key="7">
    <source>
        <dbReference type="EMBL" id="SDC32574.1"/>
    </source>
</evidence>
<feature type="transmembrane region" description="Helical" evidence="6">
    <location>
        <begin position="141"/>
        <end position="161"/>
    </location>
</feature>
<dbReference type="GO" id="GO:0016020">
    <property type="term" value="C:membrane"/>
    <property type="evidence" value="ECO:0007669"/>
    <property type="project" value="UniProtKB-SubCell"/>
</dbReference>
<dbReference type="STRING" id="1226327.SAMN05421732_10579"/>
<dbReference type="Pfam" id="PF13000">
    <property type="entry name" value="Acatn"/>
    <property type="match status" value="1"/>
</dbReference>
<dbReference type="OrthoDB" id="9787815at2"/>
<feature type="transmembrane region" description="Helical" evidence="6">
    <location>
        <begin position="100"/>
        <end position="121"/>
    </location>
</feature>
<feature type="transmembrane region" description="Helical" evidence="6">
    <location>
        <begin position="72"/>
        <end position="94"/>
    </location>
</feature>
<dbReference type="InterPro" id="IPR024371">
    <property type="entry name" value="AcetylCoA_trans_1-like"/>
</dbReference>
<evidence type="ECO:0000256" key="1">
    <source>
        <dbReference type="ARBA" id="ARBA00004141"/>
    </source>
</evidence>
<keyword evidence="4 6" id="KW-1133">Transmembrane helix</keyword>
<keyword evidence="2" id="KW-0813">Transport</keyword>
<dbReference type="Proteomes" id="UP000243468">
    <property type="component" value="Unassembled WGS sequence"/>
</dbReference>
<protein>
    <submittedName>
        <fullName evidence="7">Acetyl-coenzyme A transporter 1</fullName>
    </submittedName>
</protein>
<keyword evidence="3 6" id="KW-0812">Transmembrane</keyword>
<feature type="transmembrane region" description="Helical" evidence="6">
    <location>
        <begin position="167"/>
        <end position="187"/>
    </location>
</feature>
<evidence type="ECO:0000256" key="4">
    <source>
        <dbReference type="ARBA" id="ARBA00022989"/>
    </source>
</evidence>
<feature type="transmembrane region" description="Helical" evidence="6">
    <location>
        <begin position="384"/>
        <end position="406"/>
    </location>
</feature>
<feature type="transmembrane region" description="Helical" evidence="6">
    <location>
        <begin position="39"/>
        <end position="60"/>
    </location>
</feature>
<gene>
    <name evidence="7" type="ORF">SAMN05421732_10579</name>
</gene>
<evidence type="ECO:0000256" key="5">
    <source>
        <dbReference type="ARBA" id="ARBA00023136"/>
    </source>
</evidence>
<dbReference type="RefSeq" id="WP_092819774.1">
    <property type="nucleotide sequence ID" value="NZ_BAABKJ010000015.1"/>
</dbReference>
<keyword evidence="8" id="KW-1185">Reference proteome</keyword>
<evidence type="ECO:0000256" key="3">
    <source>
        <dbReference type="ARBA" id="ARBA00022692"/>
    </source>
</evidence>